<sequence length="195" mass="20987">MAVPMGWRGLLRVVDFQALLSAQPVVAAALDKAQRASGTLAPEVKTLREGYRLLAKVLWTRRASIQRVHDLAWLDHTVVSVGTRLGRTWTGEDGVRAIDAAERTTTAPVFLELFPREGSIWIEIPVQAFAGISPNVKFELGISGPVRVGIVPNGKLKALYDATGTAKFDAPPTAVSVLGELEALAAADSSRRRHG</sequence>
<evidence type="ECO:0000313" key="1">
    <source>
        <dbReference type="EMBL" id="AKQ01943.1"/>
    </source>
</evidence>
<organism evidence="1">
    <name type="scientific">uncultured euryarchaeote Rifle_16ft_4_minimus_309</name>
    <dbReference type="NCBI Taxonomy" id="1665192"/>
    <lineage>
        <taxon>Archaea</taxon>
        <taxon>Methanobacteriati</taxon>
        <taxon>Methanobacteriota</taxon>
        <taxon>environmental samples</taxon>
    </lineage>
</organism>
<proteinExistence type="predicted"/>
<name>A0A0H4T2T1_9EURY</name>
<reference evidence="1" key="1">
    <citation type="journal article" date="2015" name="ISME J.">
        <title>Aquifer environment selects for microbial species cohorts in sediment and groundwater.</title>
        <authorList>
            <person name="Hug L.A."/>
            <person name="Thomas B.C."/>
            <person name="Brown C.T."/>
            <person name="Frischkorn K.R."/>
            <person name="Williams K.H."/>
            <person name="Tringe S.G."/>
            <person name="Banfield J.F."/>
        </authorList>
    </citation>
    <scope>NUCLEOTIDE SEQUENCE</scope>
</reference>
<dbReference type="EMBL" id="KT006986">
    <property type="protein sequence ID" value="AKQ01943.1"/>
    <property type="molecule type" value="Genomic_DNA"/>
</dbReference>
<dbReference type="AlphaFoldDB" id="A0A0H4T2T1"/>
<accession>A0A0H4T2T1</accession>
<protein>
    <submittedName>
        <fullName evidence="1">Uncharacterized protein</fullName>
    </submittedName>
</protein>